<dbReference type="AlphaFoldDB" id="A0A929B654"/>
<proteinExistence type="inferred from homology"/>
<feature type="transmembrane region" description="Helical" evidence="6">
    <location>
        <begin position="101"/>
        <end position="124"/>
    </location>
</feature>
<evidence type="ECO:0000256" key="3">
    <source>
        <dbReference type="ARBA" id="ARBA00022989"/>
    </source>
</evidence>
<organism evidence="8 9">
    <name type="scientific">Saccharopolyspora montiporae</name>
    <dbReference type="NCBI Taxonomy" id="2781240"/>
    <lineage>
        <taxon>Bacteria</taxon>
        <taxon>Bacillati</taxon>
        <taxon>Actinomycetota</taxon>
        <taxon>Actinomycetes</taxon>
        <taxon>Pseudonocardiales</taxon>
        <taxon>Pseudonocardiaceae</taxon>
        <taxon>Saccharopolyspora</taxon>
    </lineage>
</organism>
<keyword evidence="6" id="KW-0813">Transport</keyword>
<name>A0A929B654_9PSEU</name>
<evidence type="ECO:0000256" key="6">
    <source>
        <dbReference type="RuleBase" id="RU361157"/>
    </source>
</evidence>
<dbReference type="InterPro" id="IPR013525">
    <property type="entry name" value="ABC2_TM"/>
</dbReference>
<evidence type="ECO:0000256" key="1">
    <source>
        <dbReference type="ARBA" id="ARBA00004141"/>
    </source>
</evidence>
<feature type="transmembrane region" description="Helical" evidence="6">
    <location>
        <begin position="58"/>
        <end position="81"/>
    </location>
</feature>
<feature type="transmembrane region" description="Helical" evidence="6">
    <location>
        <begin position="136"/>
        <end position="160"/>
    </location>
</feature>
<evidence type="ECO:0000256" key="4">
    <source>
        <dbReference type="ARBA" id="ARBA00023136"/>
    </source>
</evidence>
<dbReference type="PANTHER" id="PTHR43229:SF2">
    <property type="entry name" value="NODULATION PROTEIN J"/>
    <property type="match status" value="1"/>
</dbReference>
<dbReference type="InterPro" id="IPR051784">
    <property type="entry name" value="Nod_factor_ABC_transporter"/>
</dbReference>
<dbReference type="GO" id="GO:0140359">
    <property type="term" value="F:ABC-type transporter activity"/>
    <property type="evidence" value="ECO:0007669"/>
    <property type="project" value="InterPro"/>
</dbReference>
<dbReference type="PRINTS" id="PR00164">
    <property type="entry name" value="ABC2TRNSPORT"/>
</dbReference>
<dbReference type="GO" id="GO:0043190">
    <property type="term" value="C:ATP-binding cassette (ABC) transporter complex"/>
    <property type="evidence" value="ECO:0007669"/>
    <property type="project" value="InterPro"/>
</dbReference>
<dbReference type="GO" id="GO:0046677">
    <property type="term" value="P:response to antibiotic"/>
    <property type="evidence" value="ECO:0007669"/>
    <property type="project" value="UniProtKB-KW"/>
</dbReference>
<feature type="transmembrane region" description="Helical" evidence="6">
    <location>
        <begin position="167"/>
        <end position="188"/>
    </location>
</feature>
<evidence type="ECO:0000256" key="5">
    <source>
        <dbReference type="ARBA" id="ARBA00023251"/>
    </source>
</evidence>
<evidence type="ECO:0000259" key="7">
    <source>
        <dbReference type="PROSITE" id="PS51012"/>
    </source>
</evidence>
<dbReference type="InterPro" id="IPR000412">
    <property type="entry name" value="ABC_2_transport"/>
</dbReference>
<accession>A0A929B654</accession>
<keyword evidence="6" id="KW-1003">Cell membrane</keyword>
<feature type="transmembrane region" description="Helical" evidence="6">
    <location>
        <begin position="221"/>
        <end position="243"/>
    </location>
</feature>
<keyword evidence="4 6" id="KW-0472">Membrane</keyword>
<dbReference type="PROSITE" id="PS51012">
    <property type="entry name" value="ABC_TM2"/>
    <property type="match status" value="1"/>
</dbReference>
<dbReference type="PIRSF" id="PIRSF006648">
    <property type="entry name" value="DrrB"/>
    <property type="match status" value="1"/>
</dbReference>
<dbReference type="Proteomes" id="UP000598360">
    <property type="component" value="Unassembled WGS sequence"/>
</dbReference>
<evidence type="ECO:0000313" key="9">
    <source>
        <dbReference type="Proteomes" id="UP000598360"/>
    </source>
</evidence>
<comment type="subcellular location">
    <subcellularLocation>
        <location evidence="6">Cell membrane</location>
        <topology evidence="6">Multi-pass membrane protein</topology>
    </subcellularLocation>
    <subcellularLocation>
        <location evidence="1">Membrane</location>
        <topology evidence="1">Multi-pass membrane protein</topology>
    </subcellularLocation>
</comment>
<sequence length="253" mass="26482">MSLLAATGSVFNREIRAKLRTPWPYIEAMGDPLLLLVLFGPLVAALGDMPGLPAHSTAQWFVPGMLVLMVFTTGAFIGAGFQEERASGALERMLVTPVNRFALLAGRVLRIVAVVAVQAVIVVAATAPFGLQVPPLGALIALVQLATLAAALGIVSLAVGLVLRNSYAFWGVVSIVYTPILITSGAMLPMELAPGWLFAISRVNPLAHVVEGQRVLFSGELAHPAVLLGFAVTVLFGLVGAIVGTRAMGRLRA</sequence>
<comment type="similarity">
    <text evidence="6">Belongs to the ABC-2 integral membrane protein family.</text>
</comment>
<evidence type="ECO:0000256" key="2">
    <source>
        <dbReference type="ARBA" id="ARBA00022692"/>
    </source>
</evidence>
<dbReference type="Pfam" id="PF01061">
    <property type="entry name" value="ABC2_membrane"/>
    <property type="match status" value="1"/>
</dbReference>
<feature type="domain" description="ABC transmembrane type-2" evidence="7">
    <location>
        <begin position="23"/>
        <end position="251"/>
    </location>
</feature>
<keyword evidence="2 6" id="KW-0812">Transmembrane</keyword>
<evidence type="ECO:0000313" key="8">
    <source>
        <dbReference type="EMBL" id="MBE9373922.1"/>
    </source>
</evidence>
<reference evidence="8" key="1">
    <citation type="submission" date="2020-10" db="EMBL/GenBank/DDBJ databases">
        <title>Diversity and distribution of actinomycetes associated with coral in the coast of Hainan.</title>
        <authorList>
            <person name="Li F."/>
        </authorList>
    </citation>
    <scope>NUCLEOTIDE SEQUENCE</scope>
    <source>
        <strain evidence="8">HNM0983</strain>
    </source>
</reference>
<gene>
    <name evidence="8" type="ORF">IQ251_05610</name>
</gene>
<dbReference type="EMBL" id="JADEYC010000009">
    <property type="protein sequence ID" value="MBE9373922.1"/>
    <property type="molecule type" value="Genomic_DNA"/>
</dbReference>
<keyword evidence="9" id="KW-1185">Reference proteome</keyword>
<dbReference type="RefSeq" id="WP_193927374.1">
    <property type="nucleotide sequence ID" value="NZ_JADEYC010000009.1"/>
</dbReference>
<protein>
    <recommendedName>
        <fullName evidence="6">Transport permease protein</fullName>
    </recommendedName>
</protein>
<keyword evidence="3 6" id="KW-1133">Transmembrane helix</keyword>
<feature type="transmembrane region" description="Helical" evidence="6">
    <location>
        <begin position="25"/>
        <end position="46"/>
    </location>
</feature>
<keyword evidence="5" id="KW-0046">Antibiotic resistance</keyword>
<comment type="caution">
    <text evidence="8">The sequence shown here is derived from an EMBL/GenBank/DDBJ whole genome shotgun (WGS) entry which is preliminary data.</text>
</comment>
<dbReference type="InterPro" id="IPR047817">
    <property type="entry name" value="ABC2_TM_bact-type"/>
</dbReference>
<dbReference type="PANTHER" id="PTHR43229">
    <property type="entry name" value="NODULATION PROTEIN J"/>
    <property type="match status" value="1"/>
</dbReference>